<dbReference type="GO" id="GO:0016020">
    <property type="term" value="C:membrane"/>
    <property type="evidence" value="ECO:0007669"/>
    <property type="project" value="InterPro"/>
</dbReference>
<dbReference type="Pfam" id="PF03448">
    <property type="entry name" value="MgtE_N"/>
    <property type="match status" value="1"/>
</dbReference>
<dbReference type="EMBL" id="JAGVWC010000011">
    <property type="protein sequence ID" value="MBS3061968.1"/>
    <property type="molecule type" value="Genomic_DNA"/>
</dbReference>
<dbReference type="PROSITE" id="PS51371">
    <property type="entry name" value="CBS"/>
    <property type="match status" value="2"/>
</dbReference>
<keyword evidence="1" id="KW-0129">CBS domain</keyword>
<dbReference type="InterPro" id="IPR046342">
    <property type="entry name" value="CBS_dom_sf"/>
</dbReference>
<dbReference type="Pfam" id="PF00571">
    <property type="entry name" value="CBS"/>
    <property type="match status" value="2"/>
</dbReference>
<evidence type="ECO:0000259" key="2">
    <source>
        <dbReference type="PROSITE" id="PS51371"/>
    </source>
</evidence>
<evidence type="ECO:0000313" key="4">
    <source>
        <dbReference type="Proteomes" id="UP000675968"/>
    </source>
</evidence>
<dbReference type="SMART" id="SM00116">
    <property type="entry name" value="CBS"/>
    <property type="match status" value="1"/>
</dbReference>
<feature type="domain" description="CBS" evidence="2">
    <location>
        <begin position="290"/>
        <end position="352"/>
    </location>
</feature>
<protein>
    <submittedName>
        <fullName evidence="3">CBS domain-containing protein</fullName>
    </submittedName>
</protein>
<evidence type="ECO:0000313" key="3">
    <source>
        <dbReference type="EMBL" id="MBS3061968.1"/>
    </source>
</evidence>
<dbReference type="CDD" id="cd04606">
    <property type="entry name" value="CBS_pair_Mg_transporter"/>
    <property type="match status" value="1"/>
</dbReference>
<feature type="domain" description="CBS" evidence="2">
    <location>
        <begin position="353"/>
        <end position="412"/>
    </location>
</feature>
<dbReference type="Gene3D" id="3.10.580.10">
    <property type="entry name" value="CBS-domain"/>
    <property type="match status" value="1"/>
</dbReference>
<dbReference type="SMART" id="SM00924">
    <property type="entry name" value="MgtE_N"/>
    <property type="match status" value="1"/>
</dbReference>
<evidence type="ECO:0000256" key="1">
    <source>
        <dbReference type="PROSITE-ProRule" id="PRU00703"/>
    </source>
</evidence>
<reference evidence="3" key="2">
    <citation type="submission" date="2021-05" db="EMBL/GenBank/DDBJ databases">
        <title>Protein family content uncovers lineage relationships and bacterial pathway maintenance mechanisms in DPANN archaea.</title>
        <authorList>
            <person name="Castelle C.J."/>
            <person name="Meheust R."/>
            <person name="Jaffe A.L."/>
            <person name="Seitz K."/>
            <person name="Gong X."/>
            <person name="Baker B.J."/>
            <person name="Banfield J.F."/>
        </authorList>
    </citation>
    <scope>NUCLEOTIDE SEQUENCE</scope>
    <source>
        <strain evidence="3">RIFCSPLOWO2_01_FULL_AR10_48_17</strain>
    </source>
</reference>
<dbReference type="AlphaFoldDB" id="A0A8T4L3R7"/>
<organism evidence="3 4">
    <name type="scientific">Candidatus Iainarchaeum sp</name>
    <dbReference type="NCBI Taxonomy" id="3101447"/>
    <lineage>
        <taxon>Archaea</taxon>
        <taxon>Candidatus Iainarchaeota</taxon>
        <taxon>Candidatus Iainarchaeia</taxon>
        <taxon>Candidatus Iainarchaeales</taxon>
        <taxon>Candidatus Iainarchaeaceae</taxon>
        <taxon>Candidatus Iainarchaeum</taxon>
    </lineage>
</organism>
<name>A0A8T4L3R7_9ARCH</name>
<dbReference type="InterPro" id="IPR038076">
    <property type="entry name" value="MgtE_N_sf"/>
</dbReference>
<dbReference type="InterPro" id="IPR000644">
    <property type="entry name" value="CBS_dom"/>
</dbReference>
<dbReference type="InterPro" id="IPR006669">
    <property type="entry name" value="MgtE_transporter"/>
</dbReference>
<dbReference type="GO" id="GO:0015095">
    <property type="term" value="F:magnesium ion transmembrane transporter activity"/>
    <property type="evidence" value="ECO:0007669"/>
    <property type="project" value="InterPro"/>
</dbReference>
<dbReference type="InterPro" id="IPR006668">
    <property type="entry name" value="Mg_transptr_MgtE_intracell_dom"/>
</dbReference>
<dbReference type="SUPFAM" id="SSF158791">
    <property type="entry name" value="MgtE N-terminal domain-like"/>
    <property type="match status" value="1"/>
</dbReference>
<dbReference type="Proteomes" id="UP000675968">
    <property type="component" value="Unassembled WGS sequence"/>
</dbReference>
<reference evidence="3" key="1">
    <citation type="submission" date="2021-03" db="EMBL/GenBank/DDBJ databases">
        <authorList>
            <person name="Jaffe A."/>
        </authorList>
    </citation>
    <scope>NUCLEOTIDE SEQUENCE</scope>
    <source>
        <strain evidence="3">RIFCSPLOWO2_01_FULL_AR10_48_17</strain>
    </source>
</reference>
<comment type="caution">
    <text evidence="3">The sequence shown here is derived from an EMBL/GenBank/DDBJ whole genome shotgun (WGS) entry which is preliminary data.</text>
</comment>
<dbReference type="PANTHER" id="PTHR43773:SF1">
    <property type="entry name" value="MAGNESIUM TRANSPORTER MGTE"/>
    <property type="match status" value="1"/>
</dbReference>
<dbReference type="Gene3D" id="1.25.60.10">
    <property type="entry name" value="MgtE N-terminal domain-like"/>
    <property type="match status" value="1"/>
</dbReference>
<dbReference type="PANTHER" id="PTHR43773">
    <property type="entry name" value="MAGNESIUM TRANSPORTER MGTE"/>
    <property type="match status" value="1"/>
</dbReference>
<dbReference type="SUPFAM" id="SSF54631">
    <property type="entry name" value="CBS-domain pair"/>
    <property type="match status" value="1"/>
</dbReference>
<proteinExistence type="predicted"/>
<accession>A0A8T4L3R7</accession>
<gene>
    <name evidence="3" type="ORF">J4215_05290</name>
</gene>
<sequence length="422" mass="48622">MAHTTYFSEIYHKPILDDKGKHLEKLSDLIFKDGEELAEITHMVLIVNGKKLKFKWDYVATIGPKIYLNAVKEKVHVSEVTDSDLLVNEILMDRQLVDINGLKVVRVNDVLLTKNKQKFFISAVGVGLRSLLRRLGLEKPVLLAIPNLKANLVPWQYVQSLSTASSHLELKFSRQKINDVHPADIADLMDELSHSERQILFNSLDEQTAAETLAEAQPEIQRSLVEHLHEAKMNSILRKLSPSEIVDLFGSASTASRVKLFALMEQMDKQVFKKIARLLPFPDEWAGGLMKTEYFAIPVNFTVQQTRNYLKKQKDIEDFHHLYVVDEERKLVGQLLLKDLFLQKSKSKIRDIMDSQVIYVHLKDPLKKVANTFSKYHLYALPVVDKNERLAGIITMNDVFEEVSPKHWRKQSYFAKRTHPEK</sequence>